<dbReference type="InterPro" id="IPR050131">
    <property type="entry name" value="Peptidase_S8_subtilisin-like"/>
</dbReference>
<keyword evidence="4" id="KW-0720">Serine protease</keyword>
<comment type="caution">
    <text evidence="8">The sequence shown here is derived from an EMBL/GenBank/DDBJ whole genome shotgun (WGS) entry which is preliminary data.</text>
</comment>
<feature type="signal peptide" evidence="6">
    <location>
        <begin position="1"/>
        <end position="29"/>
    </location>
</feature>
<feature type="domain" description="Peptidase S8/S53" evidence="7">
    <location>
        <begin position="273"/>
        <end position="506"/>
    </location>
</feature>
<comment type="caution">
    <text evidence="5">Lacks conserved residue(s) required for the propagation of feature annotation.</text>
</comment>
<dbReference type="PANTHER" id="PTHR43806">
    <property type="entry name" value="PEPTIDASE S8"/>
    <property type="match status" value="1"/>
</dbReference>
<evidence type="ECO:0000313" key="9">
    <source>
        <dbReference type="Proteomes" id="UP000664052"/>
    </source>
</evidence>
<sequence>MRQRNLPGTTCTRTLALALGLLTASLAEAAPSALKERAPASKLQSALVGDVVVERLVVKFHEGTRVRLRGGRFVVLAEERESVERARMVRRGLTDVRLGADLTAALAVLERVPRIGAPGRLFTDAESVLNERKRTGEERGGQQLADLNLYFEVPLLPGTSAGSVAQLVKELNAMDSIEVAYAEPRPVPAMVDFGLSDTVRSLLTAADLPPVTPMYESLQGYLNAAPSGIDARYAWTVPGGNGSGVRIVDVENGWRTTHEDMPNLFTQIGTLYPDSAHGTAVLGVIVGVANGYGVTGIAHGATAGVASAWGQHSASSIASAAAAVGRGGVVLIELQYPGPVIRATCGCNGSDCNFVPLEWLQSNYDAIATATANGVTVVEAAGNGGVSLDEAGFGNAFNRNVRDSGAILVGASTANTREPMCWTNYGSRVDVHGWGQNVTTLGGDGRLFDYGFVYDEDQHYTSTFSGTSSAAPIVTGAVASLQGISISSGRGFIEPRTMRRILAETGTPQAASSKAIGPLPDLRQAINRLLNGNYNSIACTGQTPRGATNWQPYDAGGAGTMYLDVNTSGCGFLSTPRYFASIGGDSNHWSVSGASAIYFPTATGFRVYVSQGGINPSLANQLGYHLNWQALPNGLRLPSLCAGQTPPGATNWQPYGTGTMYLDVNTSYCGFSSTPRYTTSIGGDTDHWSLNGASAIYFPTATGFRVYVSQSGITPALANQRRYHLNWQATPPGVYQPYLCTAQTPPGATNWQPYGTGSMYLDVNTSFCGFLSTPRYITSIGGDTDHWSLNGASAIYFPTATGFRVYVYQAGITPALANQRRYHLNWGAR</sequence>
<gene>
    <name evidence="8" type="ORF">JYK02_31915</name>
</gene>
<dbReference type="InterPro" id="IPR000209">
    <property type="entry name" value="Peptidase_S8/S53_dom"/>
</dbReference>
<dbReference type="PRINTS" id="PR00723">
    <property type="entry name" value="SUBTILISIN"/>
</dbReference>
<evidence type="ECO:0000256" key="1">
    <source>
        <dbReference type="ARBA" id="ARBA00011073"/>
    </source>
</evidence>
<evidence type="ECO:0000256" key="5">
    <source>
        <dbReference type="PROSITE-ProRule" id="PRU01240"/>
    </source>
</evidence>
<dbReference type="InterPro" id="IPR034073">
    <property type="entry name" value="Subtilisin_DY-like_dom"/>
</dbReference>
<dbReference type="InterPro" id="IPR015500">
    <property type="entry name" value="Peptidase_S8_subtilisin-rel"/>
</dbReference>
<dbReference type="Proteomes" id="UP000664052">
    <property type="component" value="Unassembled WGS sequence"/>
</dbReference>
<keyword evidence="6" id="KW-0732">Signal</keyword>
<dbReference type="Gene3D" id="3.40.50.200">
    <property type="entry name" value="Peptidase S8/S53 domain"/>
    <property type="match status" value="1"/>
</dbReference>
<dbReference type="Pfam" id="PF00082">
    <property type="entry name" value="Peptidase_S8"/>
    <property type="match status" value="1"/>
</dbReference>
<proteinExistence type="inferred from homology"/>
<organism evidence="8 9">
    <name type="scientific">Corallococcus macrosporus</name>
    <dbReference type="NCBI Taxonomy" id="35"/>
    <lineage>
        <taxon>Bacteria</taxon>
        <taxon>Pseudomonadati</taxon>
        <taxon>Myxococcota</taxon>
        <taxon>Myxococcia</taxon>
        <taxon>Myxococcales</taxon>
        <taxon>Cystobacterineae</taxon>
        <taxon>Myxococcaceae</taxon>
        <taxon>Corallococcus</taxon>
    </lineage>
</organism>
<evidence type="ECO:0000256" key="6">
    <source>
        <dbReference type="SAM" id="SignalP"/>
    </source>
</evidence>
<dbReference type="SUPFAM" id="SSF52743">
    <property type="entry name" value="Subtilisin-like"/>
    <property type="match status" value="1"/>
</dbReference>
<comment type="similarity">
    <text evidence="1 5">Belongs to the peptidase S8 family.</text>
</comment>
<accession>A0ABS3DLG4</accession>
<protein>
    <submittedName>
        <fullName evidence="8">S8 family serine peptidase</fullName>
    </submittedName>
</protein>
<evidence type="ECO:0000256" key="2">
    <source>
        <dbReference type="ARBA" id="ARBA00022670"/>
    </source>
</evidence>
<reference evidence="8 9" key="1">
    <citation type="submission" date="2021-02" db="EMBL/GenBank/DDBJ databases">
        <title>De Novo genome assembly of isolated myxobacteria.</title>
        <authorList>
            <person name="Stevens D.C."/>
        </authorList>
    </citation>
    <scope>NUCLEOTIDE SEQUENCE [LARGE SCALE GENOMIC DNA]</scope>
    <source>
        <strain evidence="8 9">ATCC 29039</strain>
    </source>
</reference>
<evidence type="ECO:0000313" key="8">
    <source>
        <dbReference type="EMBL" id="MBN8232132.1"/>
    </source>
</evidence>
<keyword evidence="3" id="KW-0378">Hydrolase</keyword>
<dbReference type="InterPro" id="IPR023828">
    <property type="entry name" value="Peptidase_S8_Ser-AS"/>
</dbReference>
<keyword evidence="2" id="KW-0645">Protease</keyword>
<name>A0ABS3DLG4_9BACT</name>
<dbReference type="PANTHER" id="PTHR43806:SF11">
    <property type="entry name" value="CEREVISIN-RELATED"/>
    <property type="match status" value="1"/>
</dbReference>
<evidence type="ECO:0000256" key="4">
    <source>
        <dbReference type="ARBA" id="ARBA00022825"/>
    </source>
</evidence>
<evidence type="ECO:0000256" key="3">
    <source>
        <dbReference type="ARBA" id="ARBA00022801"/>
    </source>
</evidence>
<dbReference type="CDD" id="cd04843">
    <property type="entry name" value="Peptidases_S8_11"/>
    <property type="match status" value="1"/>
</dbReference>
<dbReference type="PROSITE" id="PS51892">
    <property type="entry name" value="SUBTILASE"/>
    <property type="match status" value="1"/>
</dbReference>
<dbReference type="EMBL" id="JAFIMU010000010">
    <property type="protein sequence ID" value="MBN8232132.1"/>
    <property type="molecule type" value="Genomic_DNA"/>
</dbReference>
<keyword evidence="9" id="KW-1185">Reference proteome</keyword>
<dbReference type="PROSITE" id="PS00138">
    <property type="entry name" value="SUBTILASE_SER"/>
    <property type="match status" value="1"/>
</dbReference>
<evidence type="ECO:0000259" key="7">
    <source>
        <dbReference type="Pfam" id="PF00082"/>
    </source>
</evidence>
<feature type="chain" id="PRO_5046346213" evidence="6">
    <location>
        <begin position="30"/>
        <end position="829"/>
    </location>
</feature>
<dbReference type="InterPro" id="IPR036852">
    <property type="entry name" value="Peptidase_S8/S53_dom_sf"/>
</dbReference>